<dbReference type="Gene3D" id="3.40.30.10">
    <property type="entry name" value="Glutaredoxin"/>
    <property type="match status" value="1"/>
</dbReference>
<feature type="transmembrane region" description="Helical" evidence="5">
    <location>
        <begin position="112"/>
        <end position="133"/>
    </location>
</feature>
<evidence type="ECO:0000256" key="3">
    <source>
        <dbReference type="ARBA" id="ARBA00023157"/>
    </source>
</evidence>
<dbReference type="PANTHER" id="PTHR42852:SF6">
    <property type="entry name" value="THIOL:DISULFIDE INTERCHANGE PROTEIN DSBE"/>
    <property type="match status" value="1"/>
</dbReference>
<proteinExistence type="predicted"/>
<dbReference type="InterPro" id="IPR013740">
    <property type="entry name" value="Redoxin"/>
</dbReference>
<name>A0ABZ2RHQ0_ECTME</name>
<dbReference type="Pfam" id="PF08534">
    <property type="entry name" value="Redoxin"/>
    <property type="match status" value="1"/>
</dbReference>
<organism evidence="7 8">
    <name type="scientific">Ectopseudomonas mendocina</name>
    <name type="common">Pseudomonas mendocina</name>
    <dbReference type="NCBI Taxonomy" id="300"/>
    <lineage>
        <taxon>Bacteria</taxon>
        <taxon>Pseudomonadati</taxon>
        <taxon>Pseudomonadota</taxon>
        <taxon>Gammaproteobacteria</taxon>
        <taxon>Pseudomonadales</taxon>
        <taxon>Pseudomonadaceae</taxon>
        <taxon>Ectopseudomonas</taxon>
    </lineage>
</organism>
<keyword evidence="2" id="KW-0201">Cytochrome c-type biogenesis</keyword>
<feature type="domain" description="Thioredoxin" evidence="6">
    <location>
        <begin position="130"/>
        <end position="267"/>
    </location>
</feature>
<dbReference type="CDD" id="cd02966">
    <property type="entry name" value="TlpA_like_family"/>
    <property type="match status" value="1"/>
</dbReference>
<sequence length="269" mass="29611">MMTLNVGPFPVPVSHLIIGLSFGLSLLVGWRLGRRDQLNPENYIFFLLFVGLITARLAFVAVYFEHFADQPWRVIDIRDGGFIAWVGVLAALLLAAVLAWRKVRLRRSLGAAVGAGLLSWALMSYVLFALTGATRLPEFGLRDVQGQAVSLQDYVGKPLVINLWATWCPPCRREMPVLAEAQQAMPGVTFLFVNQGESVQEVEKYLATEALQLNNVLLDSGARLGQHIGSTALPTTLFYDRNGYQVGSHLGELSRASLAQALKQLDSKD</sequence>
<comment type="subcellular location">
    <subcellularLocation>
        <location evidence="1">Cell envelope</location>
    </subcellularLocation>
</comment>
<dbReference type="PANTHER" id="PTHR42852">
    <property type="entry name" value="THIOL:DISULFIDE INTERCHANGE PROTEIN DSBE"/>
    <property type="match status" value="1"/>
</dbReference>
<evidence type="ECO:0000256" key="5">
    <source>
        <dbReference type="SAM" id="Phobius"/>
    </source>
</evidence>
<reference evidence="7 8" key="1">
    <citation type="submission" date="2024-03" db="EMBL/GenBank/DDBJ databases">
        <title>Complete genome of BD2.</title>
        <authorList>
            <person name="Cao G."/>
        </authorList>
    </citation>
    <scope>NUCLEOTIDE SEQUENCE [LARGE SCALE GENOMIC DNA]</scope>
    <source>
        <strain evidence="7 8">BD2</strain>
    </source>
</reference>
<dbReference type="InterPro" id="IPR001640">
    <property type="entry name" value="Lgt"/>
</dbReference>
<evidence type="ECO:0000259" key="6">
    <source>
        <dbReference type="PROSITE" id="PS51352"/>
    </source>
</evidence>
<keyword evidence="5" id="KW-1133">Transmembrane helix</keyword>
<accession>A0ABZ2RHQ0</accession>
<dbReference type="InterPro" id="IPR050553">
    <property type="entry name" value="Thioredoxin_ResA/DsbE_sf"/>
</dbReference>
<dbReference type="PROSITE" id="PS51352">
    <property type="entry name" value="THIOREDOXIN_2"/>
    <property type="match status" value="1"/>
</dbReference>
<feature type="transmembrane region" description="Helical" evidence="5">
    <location>
        <begin position="42"/>
        <end position="62"/>
    </location>
</feature>
<dbReference type="Pfam" id="PF01790">
    <property type="entry name" value="LGT"/>
    <property type="match status" value="1"/>
</dbReference>
<dbReference type="InterPro" id="IPR017937">
    <property type="entry name" value="Thioredoxin_CS"/>
</dbReference>
<keyword evidence="3" id="KW-1015">Disulfide bond</keyword>
<keyword evidence="5" id="KW-0472">Membrane</keyword>
<evidence type="ECO:0000256" key="4">
    <source>
        <dbReference type="ARBA" id="ARBA00023284"/>
    </source>
</evidence>
<dbReference type="SUPFAM" id="SSF52833">
    <property type="entry name" value="Thioredoxin-like"/>
    <property type="match status" value="1"/>
</dbReference>
<gene>
    <name evidence="7" type="ORF">WG219_15770</name>
</gene>
<evidence type="ECO:0000313" key="8">
    <source>
        <dbReference type="Proteomes" id="UP001476583"/>
    </source>
</evidence>
<evidence type="ECO:0000256" key="2">
    <source>
        <dbReference type="ARBA" id="ARBA00022748"/>
    </source>
</evidence>
<dbReference type="PROSITE" id="PS00194">
    <property type="entry name" value="THIOREDOXIN_1"/>
    <property type="match status" value="1"/>
</dbReference>
<evidence type="ECO:0000313" key="7">
    <source>
        <dbReference type="EMBL" id="WXL24759.1"/>
    </source>
</evidence>
<dbReference type="EMBL" id="CP148074">
    <property type="protein sequence ID" value="WXL24759.1"/>
    <property type="molecule type" value="Genomic_DNA"/>
</dbReference>
<keyword evidence="5" id="KW-0812">Transmembrane</keyword>
<evidence type="ECO:0000256" key="1">
    <source>
        <dbReference type="ARBA" id="ARBA00004196"/>
    </source>
</evidence>
<feature type="transmembrane region" description="Helical" evidence="5">
    <location>
        <begin position="82"/>
        <end position="100"/>
    </location>
</feature>
<keyword evidence="8" id="KW-1185">Reference proteome</keyword>
<protein>
    <submittedName>
        <fullName evidence="7">TlpA disulfide reductase family protein</fullName>
    </submittedName>
</protein>
<feature type="transmembrane region" description="Helical" evidence="5">
    <location>
        <begin position="12"/>
        <end position="30"/>
    </location>
</feature>
<dbReference type="InterPro" id="IPR013766">
    <property type="entry name" value="Thioredoxin_domain"/>
</dbReference>
<dbReference type="Proteomes" id="UP001476583">
    <property type="component" value="Chromosome"/>
</dbReference>
<dbReference type="InterPro" id="IPR036249">
    <property type="entry name" value="Thioredoxin-like_sf"/>
</dbReference>
<keyword evidence="4" id="KW-0676">Redox-active center</keyword>